<dbReference type="EMBL" id="JGYD01000001">
    <property type="protein sequence ID" value="KSV18948.1"/>
    <property type="molecule type" value="Genomic_DNA"/>
</dbReference>
<evidence type="ECO:0000313" key="13">
    <source>
        <dbReference type="Proteomes" id="UP000053577"/>
    </source>
</evidence>
<evidence type="ECO:0000256" key="3">
    <source>
        <dbReference type="ARBA" id="ARBA00022485"/>
    </source>
</evidence>
<feature type="domain" description="4Fe-4S ferredoxin-type" evidence="11">
    <location>
        <begin position="330"/>
        <end position="362"/>
    </location>
</feature>
<keyword evidence="4" id="KW-0479">Metal-binding</keyword>
<keyword evidence="8" id="KW-0411">Iron-sulfur</keyword>
<dbReference type="GO" id="GO:0005886">
    <property type="term" value="C:plasma membrane"/>
    <property type="evidence" value="ECO:0007669"/>
    <property type="project" value="UniProtKB-SubCell"/>
</dbReference>
<comment type="cofactor">
    <cofactor evidence="10">
        <name>corrinoid</name>
        <dbReference type="ChEBI" id="CHEBI:33913"/>
    </cofactor>
</comment>
<evidence type="ECO:0000313" key="12">
    <source>
        <dbReference type="EMBL" id="KSV18948.1"/>
    </source>
</evidence>
<dbReference type="AlphaFoldDB" id="A0A0V8M5F8"/>
<accession>A0A0V8M5F8</accession>
<reference evidence="12 13" key="1">
    <citation type="journal article" date="2015" name="Sci. Rep.">
        <title>A comparative genomics and reductive dehalogenase gene transcription study of two chloroethene-respiring bacteria, Dehalococcoides mccartyi strains MB and 11a.</title>
        <authorList>
            <person name="Low A."/>
            <person name="Shen Z."/>
            <person name="Cheng D."/>
            <person name="Rogers M.J."/>
            <person name="Lee P.K."/>
            <person name="He J."/>
        </authorList>
    </citation>
    <scope>NUCLEOTIDE SEQUENCE [LARGE SCALE GENOMIC DNA]</scope>
    <source>
        <strain evidence="12 13">MB</strain>
    </source>
</reference>
<dbReference type="PANTHER" id="PTHR42827">
    <property type="entry name" value="IRON-SULFUR CLUSTER-BINDING PROTEIN-RELATED"/>
    <property type="match status" value="1"/>
</dbReference>
<evidence type="ECO:0000256" key="7">
    <source>
        <dbReference type="ARBA" id="ARBA00023004"/>
    </source>
</evidence>
<evidence type="ECO:0000256" key="5">
    <source>
        <dbReference type="ARBA" id="ARBA00022729"/>
    </source>
</evidence>
<evidence type="ECO:0000256" key="6">
    <source>
        <dbReference type="ARBA" id="ARBA00022737"/>
    </source>
</evidence>
<dbReference type="InterPro" id="IPR012832">
    <property type="entry name" value="RDH"/>
</dbReference>
<dbReference type="SUPFAM" id="SSF54862">
    <property type="entry name" value="4Fe-4S ferredoxins"/>
    <property type="match status" value="1"/>
</dbReference>
<dbReference type="InterPro" id="IPR028894">
    <property type="entry name" value="RDH_dom"/>
</dbReference>
<comment type="subcellular location">
    <subcellularLocation>
        <location evidence="1">Cell membrane</location>
    </subcellularLocation>
</comment>
<comment type="caution">
    <text evidence="12">The sequence shown here is derived from an EMBL/GenBank/DDBJ whole genome shotgun (WGS) entry which is preliminary data.</text>
</comment>
<sequence>MSRFHSSLSRRDFMKALGITGAGIGTAAAASTTFKDIDGMITSGAAPKKPWWVKEADKATVEFDWSQIERFDARKVMNSPMGPPQWVSTEEWANVEKVAADNQANWIKEGKPGYTLRDHALYRGAMGGEGSPGVTSYTWLGPQKSPTPEKLGTTAWQGTPEENTAMLRSALRFFGAADIGVVELDENVKKLVYTYPRVAPYKRYEFEAVDKGYEDDEKWVIPSTKKLYVVSIVSQSSIDGYTTTPSWIQRAASDNTVRLNSGILAATQEFLRTLGYQGLAGHERNAIGPAPAFATLAGLGELCRNTQVLTPDYGLMVRSVRLITDLPLAPTKPIDAGIWRFCHDCAKCAEACVSQAIPHEKEPSWDIPGGWNNPGKKVWYVNAVKCQSTRNMLTRDCGLCMTACVYTKKDYAGIHKVVKGTISSTGVFNSFFKNMDDFFGYGTEFGPNYNPLLGNFNENADDFWTSPIPQFGVNSMIGLQNR</sequence>
<dbReference type="InterPro" id="IPR017896">
    <property type="entry name" value="4Fe4S_Fe-S-bd"/>
</dbReference>
<dbReference type="GO" id="GO:0046872">
    <property type="term" value="F:metal ion binding"/>
    <property type="evidence" value="ECO:0007669"/>
    <property type="project" value="UniProtKB-KW"/>
</dbReference>
<dbReference type="PROSITE" id="PS51379">
    <property type="entry name" value="4FE4S_FER_2"/>
    <property type="match status" value="1"/>
</dbReference>
<keyword evidence="6" id="KW-0677">Repeat</keyword>
<dbReference type="OrthoDB" id="143857at2"/>
<evidence type="ECO:0000259" key="11">
    <source>
        <dbReference type="PROSITE" id="PS51379"/>
    </source>
</evidence>
<keyword evidence="7" id="KW-0408">Iron</keyword>
<dbReference type="InterPro" id="IPR019546">
    <property type="entry name" value="TAT_signal_bac_arc"/>
</dbReference>
<dbReference type="PROSITE" id="PS51318">
    <property type="entry name" value="TAT"/>
    <property type="match status" value="1"/>
</dbReference>
<gene>
    <name evidence="12" type="ORF">DA01_00250</name>
</gene>
<dbReference type="Proteomes" id="UP000053577">
    <property type="component" value="Unassembled WGS sequence"/>
</dbReference>
<dbReference type="NCBIfam" id="TIGR01409">
    <property type="entry name" value="TAT_signal_seq"/>
    <property type="match status" value="1"/>
</dbReference>
<keyword evidence="9" id="KW-0472">Membrane</keyword>
<dbReference type="GO" id="GO:0051539">
    <property type="term" value="F:4 iron, 4 sulfur cluster binding"/>
    <property type="evidence" value="ECO:0007669"/>
    <property type="project" value="UniProtKB-KW"/>
</dbReference>
<evidence type="ECO:0000256" key="8">
    <source>
        <dbReference type="ARBA" id="ARBA00023014"/>
    </source>
</evidence>
<keyword evidence="3" id="KW-0004">4Fe-4S</keyword>
<evidence type="ECO:0000256" key="1">
    <source>
        <dbReference type="ARBA" id="ARBA00004236"/>
    </source>
</evidence>
<name>A0A0V8M5F8_9CHLR</name>
<dbReference type="Pfam" id="PF13486">
    <property type="entry name" value="Dehalogenase"/>
    <property type="match status" value="1"/>
</dbReference>
<keyword evidence="5" id="KW-0732">Signal</keyword>
<dbReference type="PANTHER" id="PTHR42827:SF1">
    <property type="entry name" value="IRON-SULFUR CLUSTER-BINDING PROTEIN"/>
    <property type="match status" value="1"/>
</dbReference>
<evidence type="ECO:0000256" key="10">
    <source>
        <dbReference type="ARBA" id="ARBA00029374"/>
    </source>
</evidence>
<keyword evidence="2" id="KW-1003">Cell membrane</keyword>
<dbReference type="PATRIC" id="fig|61435.5.peg.52"/>
<evidence type="ECO:0000256" key="9">
    <source>
        <dbReference type="ARBA" id="ARBA00023136"/>
    </source>
</evidence>
<evidence type="ECO:0000256" key="4">
    <source>
        <dbReference type="ARBA" id="ARBA00022723"/>
    </source>
</evidence>
<protein>
    <submittedName>
        <fullName evidence="12">Dehalogenase</fullName>
    </submittedName>
</protein>
<proteinExistence type="predicted"/>
<organism evidence="12 13">
    <name type="scientific">Dehalococcoides mccartyi</name>
    <dbReference type="NCBI Taxonomy" id="61435"/>
    <lineage>
        <taxon>Bacteria</taxon>
        <taxon>Bacillati</taxon>
        <taxon>Chloroflexota</taxon>
        <taxon>Dehalococcoidia</taxon>
        <taxon>Dehalococcoidales</taxon>
        <taxon>Dehalococcoidaceae</taxon>
        <taxon>Dehalococcoides</taxon>
    </lineage>
</organism>
<dbReference type="RefSeq" id="WP_081042191.1">
    <property type="nucleotide sequence ID" value="NZ_JGYD01000001.1"/>
</dbReference>
<dbReference type="InterPro" id="IPR006311">
    <property type="entry name" value="TAT_signal"/>
</dbReference>
<evidence type="ECO:0000256" key="2">
    <source>
        <dbReference type="ARBA" id="ARBA00022475"/>
    </source>
</evidence>
<dbReference type="NCBIfam" id="TIGR02486">
    <property type="entry name" value="RDH"/>
    <property type="match status" value="1"/>
</dbReference>